<keyword evidence="2" id="KW-1185">Reference proteome</keyword>
<reference evidence="1 2" key="1">
    <citation type="journal article" date="2019" name="Commun. Biol.">
        <title>The bagworm genome reveals a unique fibroin gene that provides high tensile strength.</title>
        <authorList>
            <person name="Kono N."/>
            <person name="Nakamura H."/>
            <person name="Ohtoshi R."/>
            <person name="Tomita M."/>
            <person name="Numata K."/>
            <person name="Arakawa K."/>
        </authorList>
    </citation>
    <scope>NUCLEOTIDE SEQUENCE [LARGE SCALE GENOMIC DNA]</scope>
</reference>
<protein>
    <submittedName>
        <fullName evidence="1">Uncharacterized protein</fullName>
    </submittedName>
</protein>
<name>A0A4C1ZXB1_EUMVA</name>
<dbReference type="EMBL" id="BGZK01002157">
    <property type="protein sequence ID" value="GBP91295.1"/>
    <property type="molecule type" value="Genomic_DNA"/>
</dbReference>
<dbReference type="AlphaFoldDB" id="A0A4C1ZXB1"/>
<sequence length="100" mass="10906">MTSFWSSDIRPLKSHNTGTIDLEFCVTISRSITLSESEVLHCNFPKSVFISGQPDPRPGTSFCNGSGSTPLCTVLTQPALQGEVKEGYYKEVLVSLIPIL</sequence>
<dbReference type="Proteomes" id="UP000299102">
    <property type="component" value="Unassembled WGS sequence"/>
</dbReference>
<comment type="caution">
    <text evidence="1">The sequence shown here is derived from an EMBL/GenBank/DDBJ whole genome shotgun (WGS) entry which is preliminary data.</text>
</comment>
<organism evidence="1 2">
    <name type="scientific">Eumeta variegata</name>
    <name type="common">Bagworm moth</name>
    <name type="synonym">Eumeta japonica</name>
    <dbReference type="NCBI Taxonomy" id="151549"/>
    <lineage>
        <taxon>Eukaryota</taxon>
        <taxon>Metazoa</taxon>
        <taxon>Ecdysozoa</taxon>
        <taxon>Arthropoda</taxon>
        <taxon>Hexapoda</taxon>
        <taxon>Insecta</taxon>
        <taxon>Pterygota</taxon>
        <taxon>Neoptera</taxon>
        <taxon>Endopterygota</taxon>
        <taxon>Lepidoptera</taxon>
        <taxon>Glossata</taxon>
        <taxon>Ditrysia</taxon>
        <taxon>Tineoidea</taxon>
        <taxon>Psychidae</taxon>
        <taxon>Oiketicinae</taxon>
        <taxon>Eumeta</taxon>
    </lineage>
</organism>
<gene>
    <name evidence="1" type="ORF">EVAR_96495_1</name>
</gene>
<evidence type="ECO:0000313" key="1">
    <source>
        <dbReference type="EMBL" id="GBP91295.1"/>
    </source>
</evidence>
<evidence type="ECO:0000313" key="2">
    <source>
        <dbReference type="Proteomes" id="UP000299102"/>
    </source>
</evidence>
<proteinExistence type="predicted"/>
<accession>A0A4C1ZXB1</accession>